<dbReference type="PROSITE" id="PS51352">
    <property type="entry name" value="THIOREDOXIN_2"/>
    <property type="match status" value="1"/>
</dbReference>
<dbReference type="InterPro" id="IPR017937">
    <property type="entry name" value="Thioredoxin_CS"/>
</dbReference>
<dbReference type="OrthoDB" id="10263751at2759"/>
<dbReference type="PROSITE" id="PS00194">
    <property type="entry name" value="THIOREDOXIN_1"/>
    <property type="match status" value="1"/>
</dbReference>
<protein>
    <recommendedName>
        <fullName evidence="3">Thioredoxin domain-containing protein</fullName>
    </recommendedName>
</protein>
<gene>
    <name evidence="4" type="ORF">PCANC_09236</name>
</gene>
<dbReference type="EMBL" id="PGCJ01000806">
    <property type="protein sequence ID" value="PLW19891.1"/>
    <property type="molecule type" value="Genomic_DNA"/>
</dbReference>
<feature type="domain" description="Thioredoxin" evidence="3">
    <location>
        <begin position="1"/>
        <end position="107"/>
    </location>
</feature>
<sequence length="178" mass="19385">MAITHITSLEQLNRLISHHKNSIILIDFHAQWCGPCHAIADFYSSLATAHKSITFAKCDVDAASEVAKHYQVTAMPTFLFLKAGVKIDQVRGADRANLEKLVKKYASQSVAPGGSTFQGTGHKLGSTSSSTTASPAPTLPAVQAITTHNLMERWIQLSDYHKLGIILFAVYLLSIYTS</sequence>
<reference evidence="4 5" key="1">
    <citation type="submission" date="2017-11" db="EMBL/GenBank/DDBJ databases">
        <title>De novo assembly and phasing of dikaryotic genomes from two isolates of Puccinia coronata f. sp. avenae, the causal agent of oat crown rust.</title>
        <authorList>
            <person name="Miller M.E."/>
            <person name="Zhang Y."/>
            <person name="Omidvar V."/>
            <person name="Sperschneider J."/>
            <person name="Schwessinger B."/>
            <person name="Raley C."/>
            <person name="Palmer J.M."/>
            <person name="Garnica D."/>
            <person name="Upadhyaya N."/>
            <person name="Rathjen J."/>
            <person name="Taylor J.M."/>
            <person name="Park R.F."/>
            <person name="Dodds P.N."/>
            <person name="Hirsch C.D."/>
            <person name="Kianian S.F."/>
            <person name="Figueroa M."/>
        </authorList>
    </citation>
    <scope>NUCLEOTIDE SEQUENCE [LARGE SCALE GENOMIC DNA]</scope>
    <source>
        <strain evidence="4">12NC29</strain>
    </source>
</reference>
<dbReference type="Gene3D" id="3.40.30.10">
    <property type="entry name" value="Glutaredoxin"/>
    <property type="match status" value="1"/>
</dbReference>
<dbReference type="InterPro" id="IPR036249">
    <property type="entry name" value="Thioredoxin-like_sf"/>
</dbReference>
<proteinExistence type="predicted"/>
<dbReference type="InterPro" id="IPR013766">
    <property type="entry name" value="Thioredoxin_domain"/>
</dbReference>
<evidence type="ECO:0000313" key="5">
    <source>
        <dbReference type="Proteomes" id="UP000235388"/>
    </source>
</evidence>
<feature type="region of interest" description="Disordered" evidence="2">
    <location>
        <begin position="113"/>
        <end position="135"/>
    </location>
</feature>
<evidence type="ECO:0000256" key="1">
    <source>
        <dbReference type="ARBA" id="ARBA00023157"/>
    </source>
</evidence>
<keyword evidence="1" id="KW-1015">Disulfide bond</keyword>
<accession>A0A2N5T307</accession>
<comment type="caution">
    <text evidence="4">The sequence shown here is derived from an EMBL/GenBank/DDBJ whole genome shotgun (WGS) entry which is preliminary data.</text>
</comment>
<evidence type="ECO:0000313" key="4">
    <source>
        <dbReference type="EMBL" id="PLW19891.1"/>
    </source>
</evidence>
<evidence type="ECO:0000256" key="2">
    <source>
        <dbReference type="SAM" id="MobiDB-lite"/>
    </source>
</evidence>
<dbReference type="SUPFAM" id="SSF52833">
    <property type="entry name" value="Thioredoxin-like"/>
    <property type="match status" value="1"/>
</dbReference>
<dbReference type="STRING" id="200324.A0A2N5T307"/>
<keyword evidence="5" id="KW-1185">Reference proteome</keyword>
<name>A0A2N5T307_9BASI</name>
<dbReference type="AlphaFoldDB" id="A0A2N5T307"/>
<evidence type="ECO:0000259" key="3">
    <source>
        <dbReference type="PROSITE" id="PS51352"/>
    </source>
</evidence>
<dbReference type="CDD" id="cd02947">
    <property type="entry name" value="TRX_family"/>
    <property type="match status" value="1"/>
</dbReference>
<feature type="compositionally biased region" description="Low complexity" evidence="2">
    <location>
        <begin position="126"/>
        <end position="135"/>
    </location>
</feature>
<organism evidence="4 5">
    <name type="scientific">Puccinia coronata f. sp. avenae</name>
    <dbReference type="NCBI Taxonomy" id="200324"/>
    <lineage>
        <taxon>Eukaryota</taxon>
        <taxon>Fungi</taxon>
        <taxon>Dikarya</taxon>
        <taxon>Basidiomycota</taxon>
        <taxon>Pucciniomycotina</taxon>
        <taxon>Pucciniomycetes</taxon>
        <taxon>Pucciniales</taxon>
        <taxon>Pucciniaceae</taxon>
        <taxon>Puccinia</taxon>
    </lineage>
</organism>
<dbReference type="PRINTS" id="PR00421">
    <property type="entry name" value="THIOREDOXIN"/>
</dbReference>
<dbReference type="PANTHER" id="PTHR46115">
    <property type="entry name" value="THIOREDOXIN-LIKE PROTEIN 1"/>
    <property type="match status" value="1"/>
</dbReference>
<dbReference type="Proteomes" id="UP000235388">
    <property type="component" value="Unassembled WGS sequence"/>
</dbReference>
<dbReference type="Pfam" id="PF00085">
    <property type="entry name" value="Thioredoxin"/>
    <property type="match status" value="1"/>
</dbReference>